<evidence type="ECO:0000256" key="7">
    <source>
        <dbReference type="ARBA" id="ARBA00022840"/>
    </source>
</evidence>
<keyword evidence="4 13" id="KW-0479">Metal-binding</keyword>
<keyword evidence="1 13" id="KW-0436">Ligase</keyword>
<dbReference type="InterPro" id="IPR022865">
    <property type="entry name" value="DNA_ligae_ATP-dep_bac/arc"/>
</dbReference>
<dbReference type="PROSITE" id="PS00697">
    <property type="entry name" value="DNA_LIGASE_A1"/>
    <property type="match status" value="1"/>
</dbReference>
<proteinExistence type="inferred from homology"/>
<comment type="caution">
    <text evidence="17">The sequence shown here is derived from an EMBL/GenBank/DDBJ whole genome shotgun (WGS) entry which is preliminary data.</text>
</comment>
<dbReference type="HAMAP" id="MF_00407">
    <property type="entry name" value="DNA_ligase"/>
    <property type="match status" value="1"/>
</dbReference>
<feature type="domain" description="ATP-dependent DNA ligase family profile" evidence="16">
    <location>
        <begin position="315"/>
        <end position="439"/>
    </location>
</feature>
<evidence type="ECO:0000259" key="16">
    <source>
        <dbReference type="PROSITE" id="PS50160"/>
    </source>
</evidence>
<dbReference type="PROSITE" id="PS00333">
    <property type="entry name" value="DNA_LIGASE_A2"/>
    <property type="match status" value="1"/>
</dbReference>
<dbReference type="NCBIfam" id="TIGR00574">
    <property type="entry name" value="dnl1"/>
    <property type="match status" value="1"/>
</dbReference>
<keyword evidence="2 13" id="KW-0132">Cell division</keyword>
<evidence type="ECO:0000256" key="13">
    <source>
        <dbReference type="HAMAP-Rule" id="MF_00407"/>
    </source>
</evidence>
<dbReference type="GO" id="GO:0016874">
    <property type="term" value="F:ligase activity"/>
    <property type="evidence" value="ECO:0007669"/>
    <property type="project" value="UniProtKB-KW"/>
</dbReference>
<dbReference type="InterPro" id="IPR036599">
    <property type="entry name" value="DNA_ligase_N_sf"/>
</dbReference>
<name>A0ABP7YB49_9ACTN</name>
<feature type="binding site" evidence="13">
    <location>
        <position position="405"/>
    </location>
    <ligand>
        <name>ATP</name>
        <dbReference type="ChEBI" id="CHEBI:30616"/>
    </ligand>
</feature>
<evidence type="ECO:0000256" key="10">
    <source>
        <dbReference type="ARBA" id="ARBA00023204"/>
    </source>
</evidence>
<keyword evidence="8 13" id="KW-0460">Magnesium</keyword>
<accession>A0ABP7YB49</accession>
<keyword evidence="7 13" id="KW-0067">ATP-binding</keyword>
<dbReference type="SUPFAM" id="SSF117018">
    <property type="entry name" value="ATP-dependent DNA ligase DNA-binding domain"/>
    <property type="match status" value="1"/>
</dbReference>
<dbReference type="PANTHER" id="PTHR45674">
    <property type="entry name" value="DNA LIGASE 1/3 FAMILY MEMBER"/>
    <property type="match status" value="1"/>
</dbReference>
<protein>
    <recommendedName>
        <fullName evidence="13">Probable DNA ligase</fullName>
        <ecNumber evidence="13">6.5.1.1</ecNumber>
    </recommendedName>
    <alternativeName>
        <fullName evidence="13">Polydeoxyribonucleotide synthase [ATP]</fullName>
    </alternativeName>
</protein>
<sequence length="543" mass="57355">MSDPEDTMGRVLLERIARTSAAVAAASARKAKVGALAECLRAAAPGEAPIVVAYLSGELPQRQIGVGYAALRGLPPPAAAATLTVPQVDAAFTEIGAVSGKGSVARRRALVGALMARATPAEQDFLVRLLAGELRQGALDGVMAEAIAAAAGVPAAEVRRAAMLRGALGPVATAALAEGVPGLRAFGLEVGRPVRPMLAASAPTLDEAFAKLPAEGPGQGAVAAVEWKLDGIRAQIHIRRAPGEGFEGEPGRAEVRIFTRTLDEITERLPEVLEVMRGLPVRDAVFDGELIALRPDGRPHPFQVTAARTATRTRKPAEPVPLSVFLFDVLHLDGADLLDASGAERGAALARVVPGGLRMPRLVTRDPGEAERMFDEAVAHGHEGVVVKSLASPYTTGRRGAGWIKVKPRRTLDLVVLAAEWGHGRRRGFLSNLHLGARDPATGGFVMLGKTFKGLTDELLAWQTERLRALATHEDSWTVHVRPELVVEIAFDGVQRSPRYPGGIALRFARVLHYRPDKPAAEADTIDTVRAVAPVLDGAEPPS</sequence>
<keyword evidence="5 13" id="KW-0547">Nucleotide-binding</keyword>
<feature type="active site" description="N6-AMP-lysine intermediate" evidence="13">
    <location>
        <position position="228"/>
    </location>
</feature>
<dbReference type="NCBIfam" id="NF002868">
    <property type="entry name" value="PRK03180.1"/>
    <property type="match status" value="1"/>
</dbReference>
<dbReference type="EMBL" id="BAABDO010000013">
    <property type="protein sequence ID" value="GAA4133411.1"/>
    <property type="molecule type" value="Genomic_DNA"/>
</dbReference>
<feature type="binding site" evidence="13">
    <location>
        <position position="226"/>
    </location>
    <ligand>
        <name>ATP</name>
        <dbReference type="ChEBI" id="CHEBI:30616"/>
    </ligand>
</feature>
<dbReference type="Gene3D" id="3.30.470.30">
    <property type="entry name" value="DNA ligase/mRNA capping enzyme"/>
    <property type="match status" value="1"/>
</dbReference>
<dbReference type="InterPro" id="IPR012340">
    <property type="entry name" value="NA-bd_OB-fold"/>
</dbReference>
<keyword evidence="3 13" id="KW-0235">DNA replication</keyword>
<evidence type="ECO:0000256" key="4">
    <source>
        <dbReference type="ARBA" id="ARBA00022723"/>
    </source>
</evidence>
<dbReference type="PANTHER" id="PTHR45674:SF13">
    <property type="entry name" value="DNA LIGASE-RELATED"/>
    <property type="match status" value="1"/>
</dbReference>
<evidence type="ECO:0000256" key="6">
    <source>
        <dbReference type="ARBA" id="ARBA00022763"/>
    </source>
</evidence>
<evidence type="ECO:0000256" key="11">
    <source>
        <dbReference type="ARBA" id="ARBA00023306"/>
    </source>
</evidence>
<dbReference type="InterPro" id="IPR050191">
    <property type="entry name" value="ATP-dep_DNA_ligase"/>
</dbReference>
<dbReference type="InterPro" id="IPR012308">
    <property type="entry name" value="DNA_ligase_ATP-dep_N"/>
</dbReference>
<reference evidence="18" key="1">
    <citation type="journal article" date="2019" name="Int. J. Syst. Evol. Microbiol.">
        <title>The Global Catalogue of Microorganisms (GCM) 10K type strain sequencing project: providing services to taxonomists for standard genome sequencing and annotation.</title>
        <authorList>
            <consortium name="The Broad Institute Genomics Platform"/>
            <consortium name="The Broad Institute Genome Sequencing Center for Infectious Disease"/>
            <person name="Wu L."/>
            <person name="Ma J."/>
        </authorList>
    </citation>
    <scope>NUCLEOTIDE SEQUENCE [LARGE SCALE GENOMIC DNA]</scope>
    <source>
        <strain evidence="18">JCM 17316</strain>
    </source>
</reference>
<comment type="similarity">
    <text evidence="13 15">Belongs to the ATP-dependent DNA ligase family.</text>
</comment>
<dbReference type="PROSITE" id="PS50160">
    <property type="entry name" value="DNA_LIGASE_A3"/>
    <property type="match status" value="1"/>
</dbReference>
<evidence type="ECO:0000256" key="2">
    <source>
        <dbReference type="ARBA" id="ARBA00022618"/>
    </source>
</evidence>
<dbReference type="CDD" id="cd07901">
    <property type="entry name" value="Adenylation_DNA_ligase_Arch_LigB"/>
    <property type="match status" value="1"/>
</dbReference>
<comment type="cofactor">
    <cofactor evidence="13">
        <name>Mg(2+)</name>
        <dbReference type="ChEBI" id="CHEBI:18420"/>
    </cofactor>
</comment>
<evidence type="ECO:0000256" key="5">
    <source>
        <dbReference type="ARBA" id="ARBA00022741"/>
    </source>
</evidence>
<feature type="binding site" evidence="13">
    <location>
        <position position="327"/>
    </location>
    <ligand>
        <name>ATP</name>
        <dbReference type="ChEBI" id="CHEBI:30616"/>
    </ligand>
</feature>
<dbReference type="EC" id="6.5.1.1" evidence="13"/>
<keyword evidence="9 13" id="KW-0233">DNA recombination</keyword>
<gene>
    <name evidence="13" type="primary">lig</name>
    <name evidence="17" type="ORF">GCM10022416_14240</name>
</gene>
<dbReference type="SUPFAM" id="SSF56091">
    <property type="entry name" value="DNA ligase/mRNA capping enzyme, catalytic domain"/>
    <property type="match status" value="1"/>
</dbReference>
<dbReference type="SUPFAM" id="SSF50249">
    <property type="entry name" value="Nucleic acid-binding proteins"/>
    <property type="match status" value="1"/>
</dbReference>
<comment type="function">
    <text evidence="13">DNA ligase that seals nicks in double-stranded DNA during DNA replication, DNA recombination and DNA repair.</text>
</comment>
<dbReference type="Gene3D" id="1.10.3260.10">
    <property type="entry name" value="DNA ligase, ATP-dependent, N-terminal domain"/>
    <property type="match status" value="1"/>
</dbReference>
<feature type="binding site" evidence="13">
    <location>
        <position position="399"/>
    </location>
    <ligand>
        <name>ATP</name>
        <dbReference type="ChEBI" id="CHEBI:30616"/>
    </ligand>
</feature>
<organism evidence="17 18">
    <name type="scientific">Actinomadura keratinilytica</name>
    <dbReference type="NCBI Taxonomy" id="547461"/>
    <lineage>
        <taxon>Bacteria</taxon>
        <taxon>Bacillati</taxon>
        <taxon>Actinomycetota</taxon>
        <taxon>Actinomycetes</taxon>
        <taxon>Streptosporangiales</taxon>
        <taxon>Thermomonosporaceae</taxon>
        <taxon>Actinomadura</taxon>
    </lineage>
</organism>
<keyword evidence="10 13" id="KW-0234">DNA repair</keyword>
<dbReference type="Pfam" id="PF04675">
    <property type="entry name" value="DNA_ligase_A_N"/>
    <property type="match status" value="1"/>
</dbReference>
<feature type="binding site" evidence="13">
    <location>
        <position position="260"/>
    </location>
    <ligand>
        <name>ATP</name>
        <dbReference type="ChEBI" id="CHEBI:30616"/>
    </ligand>
</feature>
<evidence type="ECO:0000256" key="8">
    <source>
        <dbReference type="ARBA" id="ARBA00022842"/>
    </source>
</evidence>
<dbReference type="Gene3D" id="2.40.50.140">
    <property type="entry name" value="Nucleic acid-binding proteins"/>
    <property type="match status" value="1"/>
</dbReference>
<dbReference type="InterPro" id="IPR012310">
    <property type="entry name" value="DNA_ligase_ATP-dep_cent"/>
</dbReference>
<evidence type="ECO:0000256" key="15">
    <source>
        <dbReference type="RuleBase" id="RU004196"/>
    </source>
</evidence>
<evidence type="ECO:0000313" key="17">
    <source>
        <dbReference type="EMBL" id="GAA4133411.1"/>
    </source>
</evidence>
<keyword evidence="18" id="KW-1185">Reference proteome</keyword>
<feature type="binding site" evidence="13">
    <location>
        <position position="289"/>
    </location>
    <ligand>
        <name>ATP</name>
        <dbReference type="ChEBI" id="CHEBI:30616"/>
    </ligand>
</feature>
<keyword evidence="6 13" id="KW-0227">DNA damage</keyword>
<dbReference type="InterPro" id="IPR012309">
    <property type="entry name" value="DNA_ligase_ATP-dep_C"/>
</dbReference>
<dbReference type="InterPro" id="IPR016059">
    <property type="entry name" value="DNA_ligase_ATP-dep_CS"/>
</dbReference>
<evidence type="ECO:0000256" key="1">
    <source>
        <dbReference type="ARBA" id="ARBA00022598"/>
    </source>
</evidence>
<evidence type="ECO:0000256" key="14">
    <source>
        <dbReference type="RuleBase" id="RU000617"/>
    </source>
</evidence>
<dbReference type="Pfam" id="PF04679">
    <property type="entry name" value="DNA_ligase_A_C"/>
    <property type="match status" value="1"/>
</dbReference>
<dbReference type="InterPro" id="IPR000977">
    <property type="entry name" value="DNA_ligase_ATP-dep"/>
</dbReference>
<dbReference type="Proteomes" id="UP001500266">
    <property type="component" value="Unassembled WGS sequence"/>
</dbReference>
<evidence type="ECO:0000256" key="12">
    <source>
        <dbReference type="ARBA" id="ARBA00034003"/>
    </source>
</evidence>
<evidence type="ECO:0000313" key="18">
    <source>
        <dbReference type="Proteomes" id="UP001500266"/>
    </source>
</evidence>
<evidence type="ECO:0000256" key="9">
    <source>
        <dbReference type="ARBA" id="ARBA00023172"/>
    </source>
</evidence>
<dbReference type="Pfam" id="PF01068">
    <property type="entry name" value="DNA_ligase_A_M"/>
    <property type="match status" value="1"/>
</dbReference>
<evidence type="ECO:0000256" key="3">
    <source>
        <dbReference type="ARBA" id="ARBA00022705"/>
    </source>
</evidence>
<comment type="catalytic activity">
    <reaction evidence="12 13 14">
        <text>ATP + (deoxyribonucleotide)n-3'-hydroxyl + 5'-phospho-(deoxyribonucleotide)m = (deoxyribonucleotide)n+m + AMP + diphosphate.</text>
        <dbReference type="EC" id="6.5.1.1"/>
    </reaction>
</comment>
<feature type="binding site" evidence="13">
    <location>
        <position position="233"/>
    </location>
    <ligand>
        <name>ATP</name>
        <dbReference type="ChEBI" id="CHEBI:30616"/>
    </ligand>
</feature>
<keyword evidence="11 13" id="KW-0131">Cell cycle</keyword>
<dbReference type="CDD" id="cd07972">
    <property type="entry name" value="OBF_DNA_ligase_Arch_LigB"/>
    <property type="match status" value="1"/>
</dbReference>